<evidence type="ECO:0000256" key="2">
    <source>
        <dbReference type="ARBA" id="ARBA00022729"/>
    </source>
</evidence>
<dbReference type="InterPro" id="IPR018044">
    <property type="entry name" value="Peptidase_S11"/>
</dbReference>
<dbReference type="OrthoDB" id="9791132at2"/>
<keyword evidence="14" id="KW-1185">Reference proteome</keyword>
<keyword evidence="10" id="KW-1133">Transmembrane helix</keyword>
<dbReference type="InterPro" id="IPR001967">
    <property type="entry name" value="Peptidase_S11_N"/>
</dbReference>
<evidence type="ECO:0000313" key="13">
    <source>
        <dbReference type="EMBL" id="MRG86865.1"/>
    </source>
</evidence>
<keyword evidence="10" id="KW-0812">Transmembrane</keyword>
<protein>
    <submittedName>
        <fullName evidence="13">D-alanyl-D-alanine carboxypeptidase</fullName>
    </submittedName>
</protein>
<gene>
    <name evidence="13" type="ORF">GH754_11155</name>
</gene>
<keyword evidence="4" id="KW-0133">Cell shape</keyword>
<feature type="domain" description="Peptidase S11 D-alanyl-D-alanine carboxypeptidase A N-terminal" evidence="12">
    <location>
        <begin position="27"/>
        <end position="255"/>
    </location>
</feature>
<dbReference type="PANTHER" id="PTHR21581">
    <property type="entry name" value="D-ALANYL-D-ALANINE CARBOXYPEPTIDASE"/>
    <property type="match status" value="1"/>
</dbReference>
<keyword evidence="5" id="KW-0573">Peptidoglycan synthesis</keyword>
<accession>A0A6G1X7I3</accession>
<evidence type="ECO:0000256" key="4">
    <source>
        <dbReference type="ARBA" id="ARBA00022960"/>
    </source>
</evidence>
<keyword evidence="13" id="KW-0121">Carboxypeptidase</keyword>
<evidence type="ECO:0000256" key="1">
    <source>
        <dbReference type="ARBA" id="ARBA00007164"/>
    </source>
</evidence>
<reference evidence="13 14" key="1">
    <citation type="submission" date="2019-11" db="EMBL/GenBank/DDBJ databases">
        <authorList>
            <person name="Li J."/>
        </authorList>
    </citation>
    <scope>NUCLEOTIDE SEQUENCE [LARGE SCALE GENOMIC DNA]</scope>
    <source>
        <strain evidence="13 14">J4</strain>
    </source>
</reference>
<dbReference type="AlphaFoldDB" id="A0A6G1X7I3"/>
<evidence type="ECO:0000256" key="9">
    <source>
        <dbReference type="RuleBase" id="RU004016"/>
    </source>
</evidence>
<dbReference type="EMBL" id="WJNH01000006">
    <property type="protein sequence ID" value="MRG86865.1"/>
    <property type="molecule type" value="Genomic_DNA"/>
</dbReference>
<dbReference type="GO" id="GO:0008360">
    <property type="term" value="P:regulation of cell shape"/>
    <property type="evidence" value="ECO:0007669"/>
    <property type="project" value="UniProtKB-KW"/>
</dbReference>
<dbReference type="GO" id="GO:0006508">
    <property type="term" value="P:proteolysis"/>
    <property type="evidence" value="ECO:0007669"/>
    <property type="project" value="InterPro"/>
</dbReference>
<keyword evidence="13" id="KW-0645">Protease</keyword>
<dbReference type="PRINTS" id="PR00725">
    <property type="entry name" value="DADACBPTASE1"/>
</dbReference>
<keyword evidence="10" id="KW-0472">Membrane</keyword>
<evidence type="ECO:0000313" key="14">
    <source>
        <dbReference type="Proteomes" id="UP000480185"/>
    </source>
</evidence>
<dbReference type="Gene3D" id="3.40.710.10">
    <property type="entry name" value="DD-peptidase/beta-lactamase superfamily"/>
    <property type="match status" value="1"/>
</dbReference>
<evidence type="ECO:0000256" key="7">
    <source>
        <dbReference type="PIRSR" id="PIRSR618044-1"/>
    </source>
</evidence>
<organism evidence="13 14">
    <name type="scientific">Salinibacillus xinjiangensis</name>
    <dbReference type="NCBI Taxonomy" id="1229268"/>
    <lineage>
        <taxon>Bacteria</taxon>
        <taxon>Bacillati</taxon>
        <taxon>Bacillota</taxon>
        <taxon>Bacilli</taxon>
        <taxon>Bacillales</taxon>
        <taxon>Bacillaceae</taxon>
        <taxon>Salinibacillus</taxon>
    </lineage>
</organism>
<evidence type="ECO:0000256" key="8">
    <source>
        <dbReference type="PIRSR" id="PIRSR618044-2"/>
    </source>
</evidence>
<dbReference type="Pfam" id="PF00768">
    <property type="entry name" value="Peptidase_S11"/>
    <property type="match status" value="1"/>
</dbReference>
<evidence type="ECO:0000256" key="10">
    <source>
        <dbReference type="SAM" id="Phobius"/>
    </source>
</evidence>
<evidence type="ECO:0000256" key="3">
    <source>
        <dbReference type="ARBA" id="ARBA00022801"/>
    </source>
</evidence>
<proteinExistence type="inferred from homology"/>
<dbReference type="SUPFAM" id="SSF56601">
    <property type="entry name" value="beta-lactamase/transpeptidase-like"/>
    <property type="match status" value="1"/>
</dbReference>
<evidence type="ECO:0000256" key="6">
    <source>
        <dbReference type="ARBA" id="ARBA00023316"/>
    </source>
</evidence>
<dbReference type="PANTHER" id="PTHR21581:SF33">
    <property type="entry name" value="D-ALANYL-D-ALANINE CARBOXYPEPTIDASE DACB"/>
    <property type="match status" value="1"/>
</dbReference>
<evidence type="ECO:0000256" key="5">
    <source>
        <dbReference type="ARBA" id="ARBA00022984"/>
    </source>
</evidence>
<evidence type="ECO:0000256" key="11">
    <source>
        <dbReference type="SAM" id="SignalP"/>
    </source>
</evidence>
<feature type="transmembrane region" description="Helical" evidence="10">
    <location>
        <begin position="360"/>
        <end position="381"/>
    </location>
</feature>
<feature type="active site" description="Acyl-ester intermediate" evidence="7">
    <location>
        <position position="62"/>
    </location>
</feature>
<comment type="similarity">
    <text evidence="1 9">Belongs to the peptidase S11 family.</text>
</comment>
<comment type="caution">
    <text evidence="13">The sequence shown here is derived from an EMBL/GenBank/DDBJ whole genome shotgun (WGS) entry which is preliminary data.</text>
</comment>
<dbReference type="InterPro" id="IPR012338">
    <property type="entry name" value="Beta-lactam/transpept-like"/>
</dbReference>
<feature type="active site" description="Proton acceptor" evidence="7">
    <location>
        <position position="65"/>
    </location>
</feature>
<dbReference type="GO" id="GO:0009002">
    <property type="term" value="F:serine-type D-Ala-D-Ala carboxypeptidase activity"/>
    <property type="evidence" value="ECO:0007669"/>
    <property type="project" value="InterPro"/>
</dbReference>
<feature type="active site" evidence="7">
    <location>
        <position position="117"/>
    </location>
</feature>
<dbReference type="Proteomes" id="UP000480185">
    <property type="component" value="Unassembled WGS sequence"/>
</dbReference>
<keyword evidence="6" id="KW-0961">Cell wall biogenesis/degradation</keyword>
<feature type="chain" id="PRO_5026122784" evidence="11">
    <location>
        <begin position="25"/>
        <end position="395"/>
    </location>
</feature>
<dbReference type="GO" id="GO:0009252">
    <property type="term" value="P:peptidoglycan biosynthetic process"/>
    <property type="evidence" value="ECO:0007669"/>
    <property type="project" value="UniProtKB-KW"/>
</dbReference>
<dbReference type="GO" id="GO:0071555">
    <property type="term" value="P:cell wall organization"/>
    <property type="evidence" value="ECO:0007669"/>
    <property type="project" value="UniProtKB-KW"/>
</dbReference>
<name>A0A6G1X7I3_9BACI</name>
<feature type="binding site" evidence="8">
    <location>
        <position position="225"/>
    </location>
    <ligand>
        <name>substrate</name>
    </ligand>
</feature>
<keyword evidence="3" id="KW-0378">Hydrolase</keyword>
<keyword evidence="2 11" id="KW-0732">Signal</keyword>
<sequence>MKNFLIYILTITLMFILFVPRAFASTEDSPPTITSQAAIVMDAKTGAVIYEKNAENQLYPASLTKIATAIFAIETGNLNDVVTVSEEAVDVEGTLVYLDEGEQVTLKKLVQGLLINSGNDAGAAIAEHLSGSVEQFAIDINQYLQNKVGVKNTHFENPHGLFNPEHVTTAKDLAVITQYAMKNETFREIFGTEVLPWKGETWDTTLYTHHKLMRENPYEGITGGKTGFVNESGHTLATTATRDNLSLIVVTLKNQNKMNAYKDTENLLDYGFDNFETSSLEGGTVIQVNNHGYRLPDKVYYTHSSNEDHVEKQLAKNGTLKLVAQDGELTSSVELKPVEKKSSQTQKINSSGGVASNLDYISLSFVFGSLLIVLGLAVMIYKKRKNRKNPYYLGF</sequence>
<feature type="signal peptide" evidence="11">
    <location>
        <begin position="1"/>
        <end position="24"/>
    </location>
</feature>
<evidence type="ECO:0000259" key="12">
    <source>
        <dbReference type="Pfam" id="PF00768"/>
    </source>
</evidence>
<dbReference type="RefSeq" id="WP_153728764.1">
    <property type="nucleotide sequence ID" value="NZ_WJNH01000006.1"/>
</dbReference>